<sequence>MNIENLRNRVDALQKTENTLLVLAMHKAGLKNVNCSDKQLNLCAVLAGNPVIFKVKEFWMEGDSGKETVFFLGCCDPIEHITLKCEDILPGMVSNILEHIPNVNVSDLSVLPQGTDDDIDEALVSSLEYLEQERDCICDTELYERCCKLEKSRQHFWD</sequence>
<dbReference type="EMBL" id="BQNZ01000003">
    <property type="protein sequence ID" value="GKH73444.1"/>
    <property type="molecule type" value="Genomic_DNA"/>
</dbReference>
<dbReference type="RefSeq" id="WP_075965690.1">
    <property type="nucleotide sequence ID" value="NZ_BQNZ01000003.1"/>
</dbReference>
<name>A0AA37NZR2_9BACT</name>
<reference evidence="1" key="1">
    <citation type="submission" date="2022-01" db="EMBL/GenBank/DDBJ databases">
        <title>Novel bile acid biosynthetic pathways are enriched in the microbiome of centenarians.</title>
        <authorList>
            <person name="Sato Y."/>
            <person name="Atarashi K."/>
            <person name="Plichta R.D."/>
            <person name="Arai Y."/>
            <person name="Sasajima S."/>
            <person name="Kearney M.S."/>
            <person name="Suda W."/>
            <person name="Takeshita K."/>
            <person name="Sasaki T."/>
            <person name="Okamoto S."/>
            <person name="Skelly N.A."/>
            <person name="Okamura Y."/>
            <person name="Vlamakis H."/>
            <person name="Li Y."/>
            <person name="Tanoue T."/>
            <person name="Takei H."/>
            <person name="Nittono H."/>
            <person name="Narushima S."/>
            <person name="Irie J."/>
            <person name="Itoh H."/>
            <person name="Moriya K."/>
            <person name="Sugiura Y."/>
            <person name="Suematsu M."/>
            <person name="Moritoki N."/>
            <person name="Shibata S."/>
            <person name="Littman R.D."/>
            <person name="Fischbach A.M."/>
            <person name="Uwamino Y."/>
            <person name="Inoue T."/>
            <person name="Honda A."/>
            <person name="Hattori M."/>
            <person name="Murai T."/>
            <person name="Xavier J.R."/>
            <person name="Hirose N."/>
            <person name="Honda K."/>
        </authorList>
    </citation>
    <scope>NUCLEOTIDE SEQUENCE</scope>
    <source>
        <strain evidence="1">CE91-St3</strain>
    </source>
</reference>
<comment type="caution">
    <text evidence="1">The sequence shown here is derived from an EMBL/GenBank/DDBJ whole genome shotgun (WGS) entry which is preliminary data.</text>
</comment>
<evidence type="ECO:0000313" key="2">
    <source>
        <dbReference type="Proteomes" id="UP001055114"/>
    </source>
</evidence>
<organism evidence="1 2">
    <name type="scientific">Parabacteroides merdae</name>
    <dbReference type="NCBI Taxonomy" id="46503"/>
    <lineage>
        <taxon>Bacteria</taxon>
        <taxon>Pseudomonadati</taxon>
        <taxon>Bacteroidota</taxon>
        <taxon>Bacteroidia</taxon>
        <taxon>Bacteroidales</taxon>
        <taxon>Tannerellaceae</taxon>
        <taxon>Parabacteroides</taxon>
    </lineage>
</organism>
<proteinExistence type="predicted"/>
<accession>A0AA37NZR2</accession>
<protein>
    <submittedName>
        <fullName evidence="1">Uncharacterized protein</fullName>
    </submittedName>
</protein>
<dbReference type="Proteomes" id="UP001055114">
    <property type="component" value="Unassembled WGS sequence"/>
</dbReference>
<evidence type="ECO:0000313" key="1">
    <source>
        <dbReference type="EMBL" id="GKH73444.1"/>
    </source>
</evidence>
<dbReference type="AlphaFoldDB" id="A0AA37NZR2"/>
<gene>
    <name evidence="1" type="ORF">CE91St3_33070</name>
</gene>